<dbReference type="PROSITE" id="PS00211">
    <property type="entry name" value="ABC_TRANSPORTER_1"/>
    <property type="match status" value="1"/>
</dbReference>
<dbReference type="SUPFAM" id="SSF50331">
    <property type="entry name" value="MOP-like"/>
    <property type="match status" value="1"/>
</dbReference>
<dbReference type="InterPro" id="IPR047641">
    <property type="entry name" value="ABC_transpr_MalK/UgpC-like"/>
</dbReference>
<evidence type="ECO:0000256" key="3">
    <source>
        <dbReference type="ARBA" id="ARBA00022840"/>
    </source>
</evidence>
<dbReference type="Gene3D" id="2.40.50.100">
    <property type="match status" value="1"/>
</dbReference>
<evidence type="ECO:0000313" key="5">
    <source>
        <dbReference type="EMBL" id="ALR75219.1"/>
    </source>
</evidence>
<keyword evidence="1" id="KW-0813">Transport</keyword>
<dbReference type="PANTHER" id="PTHR43875">
    <property type="entry name" value="MALTODEXTRIN IMPORT ATP-BINDING PROTEIN MSMX"/>
    <property type="match status" value="1"/>
</dbReference>
<dbReference type="GO" id="GO:0005524">
    <property type="term" value="F:ATP binding"/>
    <property type="evidence" value="ECO:0007669"/>
    <property type="project" value="UniProtKB-KW"/>
</dbReference>
<dbReference type="InterPro" id="IPR027417">
    <property type="entry name" value="P-loop_NTPase"/>
</dbReference>
<gene>
    <name evidence="5" type="ORF">AO703_02505</name>
</gene>
<dbReference type="InterPro" id="IPR013611">
    <property type="entry name" value="Transp-assoc_OB_typ2"/>
</dbReference>
<reference evidence="6" key="1">
    <citation type="submission" date="2015-10" db="EMBL/GenBank/DDBJ databases">
        <title>Complete Genome Sequencing of Klebsiella sp. strain G5.</title>
        <authorList>
            <person name="Chan K.-G."/>
            <person name="Chen J.-W."/>
        </authorList>
    </citation>
    <scope>NUCLEOTIDE SEQUENCE [LARGE SCALE GENOMIC DNA]</scope>
    <source>
        <strain evidence="6">G5</strain>
    </source>
</reference>
<feature type="domain" description="ABC transporter" evidence="4">
    <location>
        <begin position="2"/>
        <end position="232"/>
    </location>
</feature>
<sequence length="355" mass="39728">MLRLQNVSKQFDGKPALSALSLEIRDGEFVVLVGPSGCGKSTLLRLLAGLDEVSGGEIWLREENITTMTPRERNFAMIFQNYALFPHLSVRDNITFGMKIRKEDKASWQPRLAQVAQMLQLDDLLDRKPAKLSGGQRQRVAMARAIVRNPRLFLMDEPLSNLDARLRTEVRDSIMALHQQLKTSTVYVTHDQTEAMSMADRIVVLNGGHVQQVGRPEHLYARPANLFVAGFIGSPAMNLLRLPCAEGQVRVGELTYPLPPAWATQREVWFGLRPEHITDSPGPQALTLPATVIQRELMGADYLLHVSTPTGALRYTRRHRGAIPEKGDTLTLGFSPADIHLFHAETQHNLLHKES</sequence>
<dbReference type="GO" id="GO:0008643">
    <property type="term" value="P:carbohydrate transport"/>
    <property type="evidence" value="ECO:0007669"/>
    <property type="project" value="InterPro"/>
</dbReference>
<dbReference type="InterPro" id="IPR015855">
    <property type="entry name" value="ABC_transpr_MalK-like"/>
</dbReference>
<dbReference type="RefSeq" id="WP_013367846.1">
    <property type="nucleotide sequence ID" value="NZ_CP012871.1"/>
</dbReference>
<dbReference type="Gene3D" id="3.40.50.300">
    <property type="entry name" value="P-loop containing nucleotide triphosphate hydrolases"/>
    <property type="match status" value="1"/>
</dbReference>
<dbReference type="Gene3D" id="2.40.50.140">
    <property type="entry name" value="Nucleic acid-binding proteins"/>
    <property type="match status" value="1"/>
</dbReference>
<evidence type="ECO:0000259" key="4">
    <source>
        <dbReference type="PROSITE" id="PS50893"/>
    </source>
</evidence>
<evidence type="ECO:0000256" key="1">
    <source>
        <dbReference type="ARBA" id="ARBA00022448"/>
    </source>
</evidence>
<evidence type="ECO:0000313" key="6">
    <source>
        <dbReference type="Proteomes" id="UP000069162"/>
    </source>
</evidence>
<dbReference type="GO" id="GO:0140359">
    <property type="term" value="F:ABC-type transporter activity"/>
    <property type="evidence" value="ECO:0007669"/>
    <property type="project" value="InterPro"/>
</dbReference>
<dbReference type="PROSITE" id="PS50893">
    <property type="entry name" value="ABC_TRANSPORTER_2"/>
    <property type="match status" value="1"/>
</dbReference>
<accession>A0A806X946</accession>
<dbReference type="OMA" id="TKVCCRL"/>
<dbReference type="AlphaFoldDB" id="A0A806X946"/>
<dbReference type="InterPro" id="IPR012340">
    <property type="entry name" value="NA-bd_OB-fold"/>
</dbReference>
<dbReference type="Proteomes" id="UP000069162">
    <property type="component" value="Chromosome"/>
</dbReference>
<evidence type="ECO:0000256" key="2">
    <source>
        <dbReference type="ARBA" id="ARBA00022741"/>
    </source>
</evidence>
<dbReference type="InterPro" id="IPR017871">
    <property type="entry name" value="ABC_transporter-like_CS"/>
</dbReference>
<dbReference type="CDD" id="cd03301">
    <property type="entry name" value="ABC_MalK_N"/>
    <property type="match status" value="1"/>
</dbReference>
<dbReference type="FunFam" id="3.40.50.300:FF:000042">
    <property type="entry name" value="Maltose/maltodextrin ABC transporter, ATP-binding protein"/>
    <property type="match status" value="1"/>
</dbReference>
<dbReference type="SMART" id="SM00382">
    <property type="entry name" value="AAA"/>
    <property type="match status" value="1"/>
</dbReference>
<protein>
    <submittedName>
        <fullName evidence="5">ABC transporter</fullName>
    </submittedName>
</protein>
<dbReference type="PANTHER" id="PTHR43875:SF1">
    <property type="entry name" value="OSMOPROTECTIVE COMPOUNDS UPTAKE ATP-BINDING PROTEIN GGTA"/>
    <property type="match status" value="1"/>
</dbReference>
<dbReference type="OrthoDB" id="9802264at2"/>
<dbReference type="Pfam" id="PF00005">
    <property type="entry name" value="ABC_tran"/>
    <property type="match status" value="1"/>
</dbReference>
<dbReference type="Pfam" id="PF08402">
    <property type="entry name" value="TOBE_2"/>
    <property type="match status" value="1"/>
</dbReference>
<dbReference type="EMBL" id="CP012871">
    <property type="protein sequence ID" value="ALR75219.1"/>
    <property type="molecule type" value="Genomic_DNA"/>
</dbReference>
<dbReference type="KEGG" id="kle:AO703_02505"/>
<organism evidence="5 6">
    <name type="scientific">[Enterobacter] lignolyticus</name>
    <dbReference type="NCBI Taxonomy" id="1334193"/>
    <lineage>
        <taxon>Bacteria</taxon>
        <taxon>Pseudomonadati</taxon>
        <taxon>Pseudomonadota</taxon>
        <taxon>Gammaproteobacteria</taxon>
        <taxon>Enterobacterales</taxon>
        <taxon>Enterobacteriaceae</taxon>
        <taxon>Pluralibacter</taxon>
    </lineage>
</organism>
<dbReference type="InterPro" id="IPR008995">
    <property type="entry name" value="Mo/tungstate-bd_C_term_dom"/>
</dbReference>
<keyword evidence="3" id="KW-0067">ATP-binding</keyword>
<keyword evidence="2" id="KW-0547">Nucleotide-binding</keyword>
<name>A0A806X946_9ENTR</name>
<proteinExistence type="predicted"/>
<dbReference type="InterPro" id="IPR003593">
    <property type="entry name" value="AAA+_ATPase"/>
</dbReference>
<dbReference type="InterPro" id="IPR003439">
    <property type="entry name" value="ABC_transporter-like_ATP-bd"/>
</dbReference>
<dbReference type="GO" id="GO:0016887">
    <property type="term" value="F:ATP hydrolysis activity"/>
    <property type="evidence" value="ECO:0007669"/>
    <property type="project" value="InterPro"/>
</dbReference>
<dbReference type="SUPFAM" id="SSF52540">
    <property type="entry name" value="P-loop containing nucleoside triphosphate hydrolases"/>
    <property type="match status" value="1"/>
</dbReference>
<dbReference type="GO" id="GO:0055052">
    <property type="term" value="C:ATP-binding cassette (ABC) transporter complex, substrate-binding subunit-containing"/>
    <property type="evidence" value="ECO:0007669"/>
    <property type="project" value="TreeGrafter"/>
</dbReference>